<dbReference type="GO" id="GO:0003677">
    <property type="term" value="F:DNA binding"/>
    <property type="evidence" value="ECO:0007669"/>
    <property type="project" value="InterPro"/>
</dbReference>
<accession>A0A1A9I013</accession>
<protein>
    <recommendedName>
        <fullName evidence="1">HTH cro/C1-type domain-containing protein</fullName>
    </recommendedName>
</protein>
<evidence type="ECO:0000313" key="3">
    <source>
        <dbReference type="Proteomes" id="UP000077667"/>
    </source>
</evidence>
<dbReference type="Pfam" id="PF01381">
    <property type="entry name" value="HTH_3"/>
    <property type="match status" value="1"/>
</dbReference>
<proteinExistence type="predicted"/>
<dbReference type="KEGG" id="nia:A8C56_02905"/>
<dbReference type="SUPFAM" id="SSF47413">
    <property type="entry name" value="lambda repressor-like DNA-binding domains"/>
    <property type="match status" value="1"/>
</dbReference>
<dbReference type="EMBL" id="CP015772">
    <property type="protein sequence ID" value="ANH80070.1"/>
    <property type="molecule type" value="Genomic_DNA"/>
</dbReference>
<dbReference type="CDD" id="cd00093">
    <property type="entry name" value="HTH_XRE"/>
    <property type="match status" value="1"/>
</dbReference>
<dbReference type="InterPro" id="IPR001387">
    <property type="entry name" value="Cro/C1-type_HTH"/>
</dbReference>
<dbReference type="Gene3D" id="1.10.260.40">
    <property type="entry name" value="lambda repressor-like DNA-binding domains"/>
    <property type="match status" value="1"/>
</dbReference>
<evidence type="ECO:0000313" key="2">
    <source>
        <dbReference type="EMBL" id="ANH80070.1"/>
    </source>
</evidence>
<dbReference type="InterPro" id="IPR010982">
    <property type="entry name" value="Lambda_DNA-bd_dom_sf"/>
</dbReference>
<dbReference type="PROSITE" id="PS50943">
    <property type="entry name" value="HTH_CROC1"/>
    <property type="match status" value="1"/>
</dbReference>
<name>A0A1A9I013_9BACT</name>
<sequence>MTVKQYDMSKTITKAEFKKAEAEMEKLLAKATAKGGFDALTPKESKLLDGYTETVRIYEEQNYVLPMPESLQGILQLKMYEKQLKQKDLAKVLNTTSTQLSEIMHNKRKPTLAFLKSLNQNLGVDGNLLLKLA</sequence>
<dbReference type="STRING" id="1176587.A8C56_02905"/>
<organism evidence="2 3">
    <name type="scientific">Niabella ginsenosidivorans</name>
    <dbReference type="NCBI Taxonomy" id="1176587"/>
    <lineage>
        <taxon>Bacteria</taxon>
        <taxon>Pseudomonadati</taxon>
        <taxon>Bacteroidota</taxon>
        <taxon>Chitinophagia</taxon>
        <taxon>Chitinophagales</taxon>
        <taxon>Chitinophagaceae</taxon>
        <taxon>Niabella</taxon>
    </lineage>
</organism>
<feature type="domain" description="HTH cro/C1-type" evidence="1">
    <location>
        <begin position="81"/>
        <end position="129"/>
    </location>
</feature>
<keyword evidence="3" id="KW-1185">Reference proteome</keyword>
<gene>
    <name evidence="2" type="ORF">A8C56_02905</name>
</gene>
<dbReference type="AlphaFoldDB" id="A0A1A9I013"/>
<dbReference type="SMART" id="SM00530">
    <property type="entry name" value="HTH_XRE"/>
    <property type="match status" value="1"/>
</dbReference>
<evidence type="ECO:0000259" key="1">
    <source>
        <dbReference type="PROSITE" id="PS50943"/>
    </source>
</evidence>
<dbReference type="Proteomes" id="UP000077667">
    <property type="component" value="Chromosome"/>
</dbReference>
<reference evidence="2 3" key="1">
    <citation type="submission" date="2016-05" db="EMBL/GenBank/DDBJ databases">
        <title>Niabella ginsenosidivorans BS26 whole genome sequencing.</title>
        <authorList>
            <person name="Im W.T."/>
            <person name="Siddiqi M.Z."/>
        </authorList>
    </citation>
    <scope>NUCLEOTIDE SEQUENCE [LARGE SCALE GENOMIC DNA]</scope>
    <source>
        <strain evidence="2 3">BS26</strain>
    </source>
</reference>